<dbReference type="Proteomes" id="UP001595640">
    <property type="component" value="Unassembled WGS sequence"/>
</dbReference>
<dbReference type="Gene3D" id="3.40.630.30">
    <property type="match status" value="1"/>
</dbReference>
<dbReference type="CDD" id="cd04301">
    <property type="entry name" value="NAT_SF"/>
    <property type="match status" value="1"/>
</dbReference>
<dbReference type="RefSeq" id="WP_019020723.1">
    <property type="nucleotide sequence ID" value="NZ_BMXD01000012.1"/>
</dbReference>
<dbReference type="Pfam" id="PF12568">
    <property type="entry name" value="PanZ"/>
    <property type="match status" value="1"/>
</dbReference>
<accession>A0ABV7LVR3</accession>
<dbReference type="InterPro" id="IPR000182">
    <property type="entry name" value="GNAT_dom"/>
</dbReference>
<dbReference type="EMBL" id="JBHRUH010000001">
    <property type="protein sequence ID" value="MFC3290470.1"/>
    <property type="molecule type" value="Genomic_DNA"/>
</dbReference>
<proteinExistence type="predicted"/>
<dbReference type="SUPFAM" id="SSF55729">
    <property type="entry name" value="Acyl-CoA N-acyltransferases (Nat)"/>
    <property type="match status" value="1"/>
</dbReference>
<dbReference type="InterPro" id="IPR016181">
    <property type="entry name" value="Acyl_CoA_acyltransferase"/>
</dbReference>
<dbReference type="PROSITE" id="PS51186">
    <property type="entry name" value="GNAT"/>
    <property type="match status" value="1"/>
</dbReference>
<evidence type="ECO:0000259" key="1">
    <source>
        <dbReference type="PROSITE" id="PS51186"/>
    </source>
</evidence>
<evidence type="ECO:0000313" key="3">
    <source>
        <dbReference type="Proteomes" id="UP001595640"/>
    </source>
</evidence>
<dbReference type="InterPro" id="IPR040448">
    <property type="entry name" value="PanZ_GNAT"/>
</dbReference>
<gene>
    <name evidence="2" type="ORF">ACFOEI_00075</name>
</gene>
<sequence>MPVTLEEVDHARWTAEEQVRTDLSRIYHDAPVERLPRSPDAFVREHLEHGGVFCCALFNDRLLAAVRIIKQAEVWWLSHFCVRKTTRRRGVGSRLLILIAETAHDQGAVLRTEASQLHLEDQLLLARLGYKLEANGSYFELNPLASGGCQ</sequence>
<organism evidence="2 3">
    <name type="scientific">Modicisalibacter luteus</name>
    <dbReference type="NCBI Taxonomy" id="453962"/>
    <lineage>
        <taxon>Bacteria</taxon>
        <taxon>Pseudomonadati</taxon>
        <taxon>Pseudomonadota</taxon>
        <taxon>Gammaproteobacteria</taxon>
        <taxon>Oceanospirillales</taxon>
        <taxon>Halomonadaceae</taxon>
        <taxon>Modicisalibacter</taxon>
    </lineage>
</organism>
<protein>
    <submittedName>
        <fullName evidence="2">Acetyl-CoA sensor PanZ family protein</fullName>
    </submittedName>
</protein>
<feature type="domain" description="N-acetyltransferase" evidence="1">
    <location>
        <begin position="3"/>
        <end position="150"/>
    </location>
</feature>
<comment type="caution">
    <text evidence="2">The sequence shown here is derived from an EMBL/GenBank/DDBJ whole genome shotgun (WGS) entry which is preliminary data.</text>
</comment>
<keyword evidence="3" id="KW-1185">Reference proteome</keyword>
<name>A0ABV7LVR3_9GAMM</name>
<reference evidence="3" key="1">
    <citation type="journal article" date="2019" name="Int. J. Syst. Evol. Microbiol.">
        <title>The Global Catalogue of Microorganisms (GCM) 10K type strain sequencing project: providing services to taxonomists for standard genome sequencing and annotation.</title>
        <authorList>
            <consortium name="The Broad Institute Genomics Platform"/>
            <consortium name="The Broad Institute Genome Sequencing Center for Infectious Disease"/>
            <person name="Wu L."/>
            <person name="Ma J."/>
        </authorList>
    </citation>
    <scope>NUCLEOTIDE SEQUENCE [LARGE SCALE GENOMIC DNA]</scope>
    <source>
        <strain evidence="3">KCTC 12847</strain>
    </source>
</reference>
<evidence type="ECO:0000313" key="2">
    <source>
        <dbReference type="EMBL" id="MFC3290470.1"/>
    </source>
</evidence>